<evidence type="ECO:0000256" key="2">
    <source>
        <dbReference type="ARBA" id="ARBA00007186"/>
    </source>
</evidence>
<dbReference type="Pfam" id="PF22848">
    <property type="entry name" value="ASD1_dom"/>
    <property type="match status" value="1"/>
</dbReference>
<dbReference type="GO" id="GO:0046556">
    <property type="term" value="F:alpha-L-arabinofuranosidase activity"/>
    <property type="evidence" value="ECO:0007669"/>
    <property type="project" value="UniProtKB-EC"/>
</dbReference>
<protein>
    <recommendedName>
        <fullName evidence="4">non-reducing end alpha-L-arabinofuranosidase</fullName>
        <ecNumber evidence="4">3.2.1.55</ecNumber>
    </recommendedName>
</protein>
<keyword evidence="5" id="KW-0378">Hydrolase</keyword>
<keyword evidence="8" id="KW-0732">Signal</keyword>
<evidence type="ECO:0000256" key="4">
    <source>
        <dbReference type="ARBA" id="ARBA00012670"/>
    </source>
</evidence>
<dbReference type="InterPro" id="IPR055235">
    <property type="entry name" value="ASD1_cat"/>
</dbReference>
<dbReference type="OrthoDB" id="9758333at2"/>
<dbReference type="InterPro" id="IPR013780">
    <property type="entry name" value="Glyco_hydro_b"/>
</dbReference>
<feature type="signal peptide" evidence="8">
    <location>
        <begin position="1"/>
        <end position="21"/>
    </location>
</feature>
<feature type="chain" id="PRO_5011768643" description="non-reducing end alpha-L-arabinofuranosidase" evidence="8">
    <location>
        <begin position="22"/>
        <end position="516"/>
    </location>
</feature>
<dbReference type="PANTHER" id="PTHR43576">
    <property type="entry name" value="ALPHA-L-ARABINOFURANOSIDASE C-RELATED"/>
    <property type="match status" value="1"/>
</dbReference>
<dbReference type="SUPFAM" id="SSF51011">
    <property type="entry name" value="Glycosyl hydrolase domain"/>
    <property type="match status" value="1"/>
</dbReference>
<gene>
    <name evidence="10" type="ORF">SAMN05216552_102919</name>
</gene>
<dbReference type="SUPFAM" id="SSF51445">
    <property type="entry name" value="(Trans)glycosidases"/>
    <property type="match status" value="1"/>
</dbReference>
<organism evidence="10 11">
    <name type="scientific">Pseudoduganella namucuonensis</name>
    <dbReference type="NCBI Taxonomy" id="1035707"/>
    <lineage>
        <taxon>Bacteria</taxon>
        <taxon>Pseudomonadati</taxon>
        <taxon>Pseudomonadota</taxon>
        <taxon>Betaproteobacteria</taxon>
        <taxon>Burkholderiales</taxon>
        <taxon>Oxalobacteraceae</taxon>
        <taxon>Telluria group</taxon>
        <taxon>Pseudoduganella</taxon>
    </lineage>
</organism>
<proteinExistence type="inferred from homology"/>
<dbReference type="Gene3D" id="3.20.20.80">
    <property type="entry name" value="Glycosidases"/>
    <property type="match status" value="1"/>
</dbReference>
<name>A0A1I7LH97_9BURK</name>
<keyword evidence="6" id="KW-0119">Carbohydrate metabolism</keyword>
<feature type="domain" description="Alpha-L-arabinofuranosidase C-terminal" evidence="9">
    <location>
        <begin position="318"/>
        <end position="508"/>
    </location>
</feature>
<dbReference type="AlphaFoldDB" id="A0A1I7LH97"/>
<dbReference type="EMBL" id="FPBO01000029">
    <property type="protein sequence ID" value="SFV09039.1"/>
    <property type="molecule type" value="Genomic_DNA"/>
</dbReference>
<dbReference type="PANTHER" id="PTHR43576:SF2">
    <property type="entry name" value="INTRACELLULAR EXO-ALPHA-L-ARABINOFURANOSIDASE 2"/>
    <property type="match status" value="1"/>
</dbReference>
<evidence type="ECO:0000256" key="7">
    <source>
        <dbReference type="ARBA" id="ARBA00023295"/>
    </source>
</evidence>
<comment type="similarity">
    <text evidence="2">Belongs to the glycosyl hydrolase 51 family.</text>
</comment>
<evidence type="ECO:0000313" key="11">
    <source>
        <dbReference type="Proteomes" id="UP000199391"/>
    </source>
</evidence>
<dbReference type="SMART" id="SM00813">
    <property type="entry name" value="Alpha-L-AF_C"/>
    <property type="match status" value="1"/>
</dbReference>
<evidence type="ECO:0000256" key="5">
    <source>
        <dbReference type="ARBA" id="ARBA00022801"/>
    </source>
</evidence>
<dbReference type="EC" id="3.2.1.55" evidence="4"/>
<dbReference type="InterPro" id="IPR017853">
    <property type="entry name" value="GH"/>
</dbReference>
<evidence type="ECO:0000256" key="1">
    <source>
        <dbReference type="ARBA" id="ARBA00001462"/>
    </source>
</evidence>
<evidence type="ECO:0000259" key="9">
    <source>
        <dbReference type="SMART" id="SM00813"/>
    </source>
</evidence>
<accession>A0A1I7LH97</accession>
<dbReference type="GO" id="GO:0000272">
    <property type="term" value="P:polysaccharide catabolic process"/>
    <property type="evidence" value="ECO:0007669"/>
    <property type="project" value="TreeGrafter"/>
</dbReference>
<reference evidence="11" key="1">
    <citation type="submission" date="2016-10" db="EMBL/GenBank/DDBJ databases">
        <authorList>
            <person name="Varghese N."/>
            <person name="Submissions S."/>
        </authorList>
    </citation>
    <scope>NUCLEOTIDE SEQUENCE [LARGE SCALE GENOMIC DNA]</scope>
    <source>
        <strain evidence="11">CGMCC 1.11014</strain>
    </source>
</reference>
<evidence type="ECO:0000256" key="3">
    <source>
        <dbReference type="ARBA" id="ARBA00011165"/>
    </source>
</evidence>
<comment type="subunit">
    <text evidence="3">Homohexamer; trimer of dimers.</text>
</comment>
<dbReference type="STRING" id="1035707.SAMN05216552_102919"/>
<keyword evidence="7" id="KW-0326">Glycosidase</keyword>
<evidence type="ECO:0000313" key="10">
    <source>
        <dbReference type="EMBL" id="SFV09039.1"/>
    </source>
</evidence>
<keyword evidence="11" id="KW-1185">Reference proteome</keyword>
<evidence type="ECO:0000256" key="8">
    <source>
        <dbReference type="SAM" id="SignalP"/>
    </source>
</evidence>
<dbReference type="RefSeq" id="WP_093558290.1">
    <property type="nucleotide sequence ID" value="NZ_FPBO01000029.1"/>
</dbReference>
<dbReference type="GO" id="GO:0046373">
    <property type="term" value="P:L-arabinose metabolic process"/>
    <property type="evidence" value="ECO:0007669"/>
    <property type="project" value="InterPro"/>
</dbReference>
<dbReference type="Proteomes" id="UP000199391">
    <property type="component" value="Unassembled WGS sequence"/>
</dbReference>
<dbReference type="Pfam" id="PF06964">
    <property type="entry name" value="Alpha-L-AF_C"/>
    <property type="match status" value="1"/>
</dbReference>
<comment type="catalytic activity">
    <reaction evidence="1">
        <text>Hydrolysis of terminal non-reducing alpha-L-arabinofuranoside residues in alpha-L-arabinosides.</text>
        <dbReference type="EC" id="3.2.1.55"/>
    </reaction>
</comment>
<sequence length="516" mass="55178">MKLIKRALCCVGMLAAQAVYAGPEVAVTVDVARPGAVINKNVYGQFAEHLGTGIYGGMWVGPESKTPNIKGWRKDVLDALKDLRVPVVRWPGGCFADEYDWRDGIGPRGKRPVMVNTNWGGVVDNNAVGTHEFFDLIELIGADAYVNGNVGTGSPRETAQWLEYMTGDGQSALARLRARNGRAKPFKVAFFGIGNENWGCGGNMTAAYFTNLYNHHATFAHSHGAQATKLIAGGGLDGDVDWTDYLSRNIRAPASAISLHYYTVPGRGGSGKGPATGFGEDQWISALKDALHMGELLARNVAKLEQNDPQKKFTLAVDEWGTWYEPTPGTPPRFLQQQNSLRDALVAALHFHIFHAHADRVSMANIAQMVNVLQAMILTDGNAMVLTPTYHAFRMHVPFQDAVSLPVKLDNNPQYTLGGAGIPLLSASAARGKDGKLYLSLVNSSPKDAVAVSVALAGAVGKSASGSVLTAAAMDAHNSFASPKAVMPTPFQARADRGKLPITLPPKSVAVVAVHE</sequence>
<dbReference type="Gene3D" id="2.60.40.1180">
    <property type="entry name" value="Golgi alpha-mannosidase II"/>
    <property type="match status" value="1"/>
</dbReference>
<dbReference type="InterPro" id="IPR010720">
    <property type="entry name" value="Alpha-L-AF_C"/>
</dbReference>
<evidence type="ECO:0000256" key="6">
    <source>
        <dbReference type="ARBA" id="ARBA00023277"/>
    </source>
</evidence>